<feature type="modified residue" description="4-aspartylphosphate" evidence="3">
    <location>
        <position position="53"/>
    </location>
</feature>
<dbReference type="PROSITE" id="PS50887">
    <property type="entry name" value="GGDEF"/>
    <property type="match status" value="1"/>
</dbReference>
<evidence type="ECO:0000259" key="5">
    <source>
        <dbReference type="PROSITE" id="PS50887"/>
    </source>
</evidence>
<dbReference type="Pfam" id="PF00072">
    <property type="entry name" value="Response_reg"/>
    <property type="match status" value="1"/>
</dbReference>
<dbReference type="CDD" id="cd01949">
    <property type="entry name" value="GGDEF"/>
    <property type="match status" value="1"/>
</dbReference>
<gene>
    <name evidence="6" type="primary">pleD</name>
    <name evidence="6" type="ORF">JSE7799_02429</name>
</gene>
<dbReference type="EMBL" id="CYPR01000161">
    <property type="protein sequence ID" value="CUH39701.1"/>
    <property type="molecule type" value="Genomic_DNA"/>
</dbReference>
<dbReference type="Proteomes" id="UP000049455">
    <property type="component" value="Unassembled WGS sequence"/>
</dbReference>
<dbReference type="Gene3D" id="3.30.70.270">
    <property type="match status" value="1"/>
</dbReference>
<dbReference type="SUPFAM" id="SSF52172">
    <property type="entry name" value="CheY-like"/>
    <property type="match status" value="2"/>
</dbReference>
<protein>
    <recommendedName>
        <fullName evidence="1">diguanylate cyclase</fullName>
        <ecNumber evidence="1">2.7.7.65</ecNumber>
    </recommendedName>
</protein>
<dbReference type="PANTHER" id="PTHR45138">
    <property type="entry name" value="REGULATORY COMPONENTS OF SENSORY TRANSDUCTION SYSTEM"/>
    <property type="match status" value="1"/>
</dbReference>
<name>A0A0M7BBC9_9RHOB</name>
<evidence type="ECO:0000313" key="7">
    <source>
        <dbReference type="Proteomes" id="UP000049455"/>
    </source>
</evidence>
<dbReference type="SMART" id="SM00267">
    <property type="entry name" value="GGDEF"/>
    <property type="match status" value="1"/>
</dbReference>
<dbReference type="PROSITE" id="PS50110">
    <property type="entry name" value="RESPONSE_REGULATORY"/>
    <property type="match status" value="2"/>
</dbReference>
<feature type="domain" description="GGDEF" evidence="5">
    <location>
        <begin position="343"/>
        <end position="477"/>
    </location>
</feature>
<dbReference type="FunFam" id="3.30.70.270:FF:000001">
    <property type="entry name" value="Diguanylate cyclase domain protein"/>
    <property type="match status" value="1"/>
</dbReference>
<dbReference type="Gene3D" id="3.40.50.2300">
    <property type="match status" value="1"/>
</dbReference>
<keyword evidence="3" id="KW-0597">Phosphoprotein</keyword>
<dbReference type="STRING" id="313367.JSE7799_02429"/>
<dbReference type="GO" id="GO:1902201">
    <property type="term" value="P:negative regulation of bacterial-type flagellum-dependent cell motility"/>
    <property type="evidence" value="ECO:0007669"/>
    <property type="project" value="TreeGrafter"/>
</dbReference>
<dbReference type="InterPro" id="IPR001789">
    <property type="entry name" value="Sig_transdc_resp-reg_receiver"/>
</dbReference>
<evidence type="ECO:0000256" key="2">
    <source>
        <dbReference type="ARBA" id="ARBA00034247"/>
    </source>
</evidence>
<feature type="domain" description="Response regulatory" evidence="4">
    <location>
        <begin position="4"/>
        <end position="120"/>
    </location>
</feature>
<dbReference type="GO" id="GO:0000160">
    <property type="term" value="P:phosphorelay signal transduction system"/>
    <property type="evidence" value="ECO:0007669"/>
    <property type="project" value="InterPro"/>
</dbReference>
<organism evidence="6 7">
    <name type="scientific">Jannaschia seosinensis</name>
    <dbReference type="NCBI Taxonomy" id="313367"/>
    <lineage>
        <taxon>Bacteria</taxon>
        <taxon>Pseudomonadati</taxon>
        <taxon>Pseudomonadota</taxon>
        <taxon>Alphaproteobacteria</taxon>
        <taxon>Rhodobacterales</taxon>
        <taxon>Roseobacteraceae</taxon>
        <taxon>Jannaschia</taxon>
    </lineage>
</organism>
<dbReference type="InterPro" id="IPR043128">
    <property type="entry name" value="Rev_trsase/Diguanyl_cyclase"/>
</dbReference>
<feature type="domain" description="Response regulatory" evidence="4">
    <location>
        <begin position="176"/>
        <end position="293"/>
    </location>
</feature>
<evidence type="ECO:0000313" key="6">
    <source>
        <dbReference type="EMBL" id="CUH39701.1"/>
    </source>
</evidence>
<dbReference type="InterPro" id="IPR050469">
    <property type="entry name" value="Diguanylate_Cyclase"/>
</dbReference>
<dbReference type="EC" id="2.7.7.65" evidence="1"/>
<proteinExistence type="predicted"/>
<dbReference type="InterPro" id="IPR011006">
    <property type="entry name" value="CheY-like_superfamily"/>
</dbReference>
<dbReference type="RefSeq" id="WP_055663857.1">
    <property type="nucleotide sequence ID" value="NZ_CYPR01000161.1"/>
</dbReference>
<reference evidence="6 7" key="1">
    <citation type="submission" date="2015-09" db="EMBL/GenBank/DDBJ databases">
        <authorList>
            <person name="Jackson K.R."/>
            <person name="Lunt B.L."/>
            <person name="Fisher J.N.B."/>
            <person name="Gardner A.V."/>
            <person name="Bailey M.E."/>
            <person name="Deus L.M."/>
            <person name="Earl A.S."/>
            <person name="Gibby P.D."/>
            <person name="Hartmann K.A."/>
            <person name="Liu J.E."/>
            <person name="Manci A.M."/>
            <person name="Nielsen D.A."/>
            <person name="Solomon M.B."/>
            <person name="Breakwell D.P."/>
            <person name="Burnett S.H."/>
            <person name="Grose J.H."/>
        </authorList>
    </citation>
    <scope>NUCLEOTIDE SEQUENCE [LARGE SCALE GENOMIC DNA]</scope>
    <source>
        <strain evidence="6 7">CECT 7799</strain>
    </source>
</reference>
<dbReference type="GO" id="GO:0043709">
    <property type="term" value="P:cell adhesion involved in single-species biofilm formation"/>
    <property type="evidence" value="ECO:0007669"/>
    <property type="project" value="TreeGrafter"/>
</dbReference>
<accession>A0A0M7BBC9</accession>
<evidence type="ECO:0000256" key="1">
    <source>
        <dbReference type="ARBA" id="ARBA00012528"/>
    </source>
</evidence>
<dbReference type="GO" id="GO:0005886">
    <property type="term" value="C:plasma membrane"/>
    <property type="evidence" value="ECO:0007669"/>
    <property type="project" value="TreeGrafter"/>
</dbReference>
<evidence type="ECO:0000256" key="3">
    <source>
        <dbReference type="PROSITE-ProRule" id="PRU00169"/>
    </source>
</evidence>
<feature type="modified residue" description="4-aspartylphosphate" evidence="3">
    <location>
        <position position="225"/>
    </location>
</feature>
<dbReference type="SUPFAM" id="SSF55073">
    <property type="entry name" value="Nucleotide cyclase"/>
    <property type="match status" value="1"/>
</dbReference>
<dbReference type="SMART" id="SM00448">
    <property type="entry name" value="REC"/>
    <property type="match status" value="1"/>
</dbReference>
<dbReference type="InterPro" id="IPR029787">
    <property type="entry name" value="Nucleotide_cyclase"/>
</dbReference>
<dbReference type="GO" id="GO:0052621">
    <property type="term" value="F:diguanylate cyclase activity"/>
    <property type="evidence" value="ECO:0007669"/>
    <property type="project" value="UniProtKB-EC"/>
</dbReference>
<evidence type="ECO:0000259" key="4">
    <source>
        <dbReference type="PROSITE" id="PS50110"/>
    </source>
</evidence>
<dbReference type="NCBIfam" id="TIGR00254">
    <property type="entry name" value="GGDEF"/>
    <property type="match status" value="1"/>
</dbReference>
<keyword evidence="7" id="KW-1185">Reference proteome</keyword>
<dbReference type="AlphaFoldDB" id="A0A0M7BBC9"/>
<dbReference type="OrthoDB" id="9812260at2"/>
<dbReference type="Pfam" id="PF00990">
    <property type="entry name" value="GGDEF"/>
    <property type="match status" value="1"/>
</dbReference>
<dbReference type="InterPro" id="IPR000160">
    <property type="entry name" value="GGDEF_dom"/>
</dbReference>
<comment type="catalytic activity">
    <reaction evidence="2">
        <text>2 GTP = 3',3'-c-di-GMP + 2 diphosphate</text>
        <dbReference type="Rhea" id="RHEA:24898"/>
        <dbReference type="ChEBI" id="CHEBI:33019"/>
        <dbReference type="ChEBI" id="CHEBI:37565"/>
        <dbReference type="ChEBI" id="CHEBI:58805"/>
        <dbReference type="EC" id="2.7.7.65"/>
    </reaction>
</comment>
<sequence>MSGRILIVDDVATNRIVMKVKLAAARYDVVPACSGAEAIEVASRGGIDLVIMDMMMPGMTGAEACRRLRAAPDTATIPVILVTASEDMQARMDGLSAGADDFLAKPVDEVALLARVRSLLRSREEERDFHARGGEMLVFAAGPSTQPFGYDTNAGFSEAGGQAAYDARPTAVDGRVAIIAGPEARWPAAQRERLAPLFRGGISTMDRGRALALSDADVPDLFLIDADLGARNDGLRLMSELRSRSATRHAAFIILLSEGDSERAATALDLGAADVGYHPMQVDEMAMRIRTQLSRKRRADKMRSTLDTGLKLAVIDPLTGLHNRRYGLHHLSQVAIRCRMQGIRAGVVLLDIDHFKHVNDTHGHPAGDQVLARIAQILKDSLRSEDLVARLGGEEFLAILPDADLDQVRLVAERLRQTVEAAAIPLAGTAPVSVTVSIGVGMLNSGDSDGSDTLARVDRALYAAKHAGRNRVNVAGEAAL</sequence>
<dbReference type="PANTHER" id="PTHR45138:SF9">
    <property type="entry name" value="DIGUANYLATE CYCLASE DGCM-RELATED"/>
    <property type="match status" value="1"/>
</dbReference>